<proteinExistence type="predicted"/>
<evidence type="ECO:0000313" key="2">
    <source>
        <dbReference type="Proteomes" id="UP001527090"/>
    </source>
</evidence>
<evidence type="ECO:0000313" key="1">
    <source>
        <dbReference type="EMBL" id="MCY9529148.1"/>
    </source>
</evidence>
<dbReference type="Proteomes" id="UP001527090">
    <property type="component" value="Unassembled WGS sequence"/>
</dbReference>
<gene>
    <name evidence="1" type="ORF">M5X04_07335</name>
</gene>
<reference evidence="1 2" key="1">
    <citation type="submission" date="2022-05" db="EMBL/GenBank/DDBJ databases">
        <title>Genome Sequencing of Bee-Associated Microbes.</title>
        <authorList>
            <person name="Dunlap C."/>
        </authorList>
    </citation>
    <scope>NUCLEOTIDE SEQUENCE [LARGE SCALE GENOMIC DNA]</scope>
    <source>
        <strain evidence="1 2">NRRL NRS-750</strain>
    </source>
</reference>
<name>A0ABT4E954_PAEAL</name>
<accession>A0ABT4E954</accession>
<protein>
    <submittedName>
        <fullName evidence="1">Uncharacterized protein</fullName>
    </submittedName>
</protein>
<dbReference type="RefSeq" id="WP_268631874.1">
    <property type="nucleotide sequence ID" value="NZ_JAMDLY010000008.1"/>
</dbReference>
<sequence length="107" mass="12507">MKKSDIARNEKLAEACYLCVLVNNHTDYCVFLNLSGHVSQISFSVRESKTAYQRVLVEDEFYFDEKRMLSRRLNKVIGFLTEILENNRINYSKLKASGSHTTYSLFR</sequence>
<keyword evidence="2" id="KW-1185">Reference proteome</keyword>
<dbReference type="EMBL" id="JAMDLY010000008">
    <property type="protein sequence ID" value="MCY9529148.1"/>
    <property type="molecule type" value="Genomic_DNA"/>
</dbReference>
<organism evidence="1 2">
    <name type="scientific">Paenibacillus alvei</name>
    <name type="common">Bacillus alvei</name>
    <dbReference type="NCBI Taxonomy" id="44250"/>
    <lineage>
        <taxon>Bacteria</taxon>
        <taxon>Bacillati</taxon>
        <taxon>Bacillota</taxon>
        <taxon>Bacilli</taxon>
        <taxon>Bacillales</taxon>
        <taxon>Paenibacillaceae</taxon>
        <taxon>Paenibacillus</taxon>
    </lineage>
</organism>
<comment type="caution">
    <text evidence="1">The sequence shown here is derived from an EMBL/GenBank/DDBJ whole genome shotgun (WGS) entry which is preliminary data.</text>
</comment>